<sequence>MNQDDPFANFEDDDKTVLKPSPGRQRKPQASPTPPPESLPPVTPPEGGVQQQLQLQSDTNPLLGSALPILALVMPLRNSASHHDIGGLRNAVINEIKAFDQQARGKGCAAAQVQTARYLLCSLVDEVVLNTPWGGNSIWATQGMLITFHKESWGGEKFFQVLDNVIGQPGIYLDLLEVFYYCLSLGFEGKYRVLQRGSDRLQEVRENLYRVIQRQKGDFDRELSLQWRGITDKRNVLAKYVPLWVIGLATAAFLMLLFLGFLYSINQTSGPLMGQLYQIKDAIKAPAPAPMVVEQKPLEVAVVEPTVLEKIRSFLQPEIEQKKVAVLDQDGQTMIRILAKSFFASGSDNIRDRHLPLLNRIAQALEVVKTPITVVGHTDNVPIFTARFPSNWDLSRARAQAVADVLRKHQLKHVIAEGRADTQSLVPNDTAAHRALNRRVEINF</sequence>
<evidence type="ECO:0000256" key="2">
    <source>
        <dbReference type="SAM" id="MobiDB-lite"/>
    </source>
</evidence>
<evidence type="ECO:0000313" key="5">
    <source>
        <dbReference type="EMBL" id="XBS19924.1"/>
    </source>
</evidence>
<protein>
    <submittedName>
        <fullName evidence="5">Type IVB secretion system protein IcmH/DotU</fullName>
    </submittedName>
</protein>
<dbReference type="Proteomes" id="UP001225378">
    <property type="component" value="Chromosome"/>
</dbReference>
<dbReference type="RefSeq" id="WP_349431427.1">
    <property type="nucleotide sequence ID" value="NZ_CP157743.1"/>
</dbReference>
<dbReference type="InterPro" id="IPR017732">
    <property type="entry name" value="T4/T6SS_DotU"/>
</dbReference>
<proteinExistence type="predicted"/>
<feature type="domain" description="OmpA-like" evidence="4">
    <location>
        <begin position="330"/>
        <end position="444"/>
    </location>
</feature>
<dbReference type="Pfam" id="PF09850">
    <property type="entry name" value="DotU"/>
    <property type="match status" value="1"/>
</dbReference>
<keyword evidence="1 3" id="KW-0472">Membrane</keyword>
<evidence type="ECO:0000313" key="6">
    <source>
        <dbReference type="Proteomes" id="UP001225378"/>
    </source>
</evidence>
<reference evidence="5 6" key="1">
    <citation type="journal article" date="2024" name="Microbiology">
        <title>Methylomarinum rosea sp. nov., a novel halophilic methanotrophic bacterium from the hypersaline Lake Elton.</title>
        <authorList>
            <person name="Suleimanov R.Z."/>
            <person name="Oshkin I.Y."/>
            <person name="Danilova O.V."/>
            <person name="Suzina N.E."/>
            <person name="Dedysh S.N."/>
        </authorList>
    </citation>
    <scope>NUCLEOTIDE SEQUENCE [LARGE SCALE GENOMIC DNA]</scope>
    <source>
        <strain evidence="5 6">Ch1-1</strain>
    </source>
</reference>
<dbReference type="Gene3D" id="3.30.1330.60">
    <property type="entry name" value="OmpA-like domain"/>
    <property type="match status" value="1"/>
</dbReference>
<dbReference type="InterPro" id="IPR036737">
    <property type="entry name" value="OmpA-like_sf"/>
</dbReference>
<feature type="transmembrane region" description="Helical" evidence="3">
    <location>
        <begin position="241"/>
        <end position="263"/>
    </location>
</feature>
<gene>
    <name evidence="5" type="primary">icmH</name>
    <name evidence="5" type="ORF">Q9L42_016420</name>
</gene>
<dbReference type="SUPFAM" id="SSF103088">
    <property type="entry name" value="OmpA-like"/>
    <property type="match status" value="1"/>
</dbReference>
<dbReference type="Pfam" id="PF00691">
    <property type="entry name" value="OmpA"/>
    <property type="match status" value="1"/>
</dbReference>
<evidence type="ECO:0000256" key="1">
    <source>
        <dbReference type="PROSITE-ProRule" id="PRU00473"/>
    </source>
</evidence>
<keyword evidence="6" id="KW-1185">Reference proteome</keyword>
<dbReference type="AlphaFoldDB" id="A0AAU7NSE2"/>
<dbReference type="PROSITE" id="PS51123">
    <property type="entry name" value="OMPA_2"/>
    <property type="match status" value="1"/>
</dbReference>
<evidence type="ECO:0000259" key="4">
    <source>
        <dbReference type="PROSITE" id="PS51123"/>
    </source>
</evidence>
<dbReference type="CDD" id="cd07185">
    <property type="entry name" value="OmpA_C-like"/>
    <property type="match status" value="1"/>
</dbReference>
<dbReference type="NCBIfam" id="NF038228">
    <property type="entry name" value="IcmH_DotU_IVB"/>
    <property type="match status" value="1"/>
</dbReference>
<feature type="compositionally biased region" description="Pro residues" evidence="2">
    <location>
        <begin position="31"/>
        <end position="44"/>
    </location>
</feature>
<dbReference type="EMBL" id="CP157743">
    <property type="protein sequence ID" value="XBS19924.1"/>
    <property type="molecule type" value="Genomic_DNA"/>
</dbReference>
<dbReference type="Gene3D" id="1.25.40.590">
    <property type="entry name" value="Type IV / VI secretion system, DotU"/>
    <property type="match status" value="1"/>
</dbReference>
<dbReference type="GO" id="GO:0016020">
    <property type="term" value="C:membrane"/>
    <property type="evidence" value="ECO:0007669"/>
    <property type="project" value="UniProtKB-UniRule"/>
</dbReference>
<feature type="region of interest" description="Disordered" evidence="2">
    <location>
        <begin position="1"/>
        <end position="51"/>
    </location>
</feature>
<evidence type="ECO:0000256" key="3">
    <source>
        <dbReference type="SAM" id="Phobius"/>
    </source>
</evidence>
<dbReference type="PANTHER" id="PTHR38033:SF1">
    <property type="entry name" value="DOTU FAMILY TYPE IV_VI SECRETION SYSTEM PROTEIN"/>
    <property type="match status" value="1"/>
</dbReference>
<dbReference type="PANTHER" id="PTHR38033">
    <property type="entry name" value="MEMBRANE PROTEIN-RELATED"/>
    <property type="match status" value="1"/>
</dbReference>
<dbReference type="KEGG" id="mech:Q9L42_016420"/>
<dbReference type="InterPro" id="IPR017733">
    <property type="entry name" value="OmpA-like_dom_proteobacteria"/>
</dbReference>
<dbReference type="NCBIfam" id="TIGR03349">
    <property type="entry name" value="IV_VI_DotU"/>
    <property type="match status" value="1"/>
</dbReference>
<dbReference type="NCBIfam" id="TIGR03350">
    <property type="entry name" value="type_VI_ompA"/>
    <property type="match status" value="1"/>
</dbReference>
<organism evidence="5 6">
    <name type="scientific">Methylomarinum roseum</name>
    <dbReference type="NCBI Taxonomy" id="3067653"/>
    <lineage>
        <taxon>Bacteria</taxon>
        <taxon>Pseudomonadati</taxon>
        <taxon>Pseudomonadota</taxon>
        <taxon>Gammaproteobacteria</taxon>
        <taxon>Methylococcales</taxon>
        <taxon>Methylococcaceae</taxon>
        <taxon>Methylomarinum</taxon>
    </lineage>
</organism>
<dbReference type="InterPro" id="IPR038522">
    <property type="entry name" value="T4/T6SS_DotU_sf"/>
</dbReference>
<accession>A0AAU7NSE2</accession>
<name>A0AAU7NSE2_9GAMM</name>
<dbReference type="InterPro" id="IPR006665">
    <property type="entry name" value="OmpA-like"/>
</dbReference>
<keyword evidence="3" id="KW-1133">Transmembrane helix</keyword>
<keyword evidence="3" id="KW-0812">Transmembrane</keyword>